<dbReference type="Proteomes" id="UP000288227">
    <property type="component" value="Unassembled WGS sequence"/>
</dbReference>
<dbReference type="AlphaFoldDB" id="A0A401U7F8"/>
<name>A0A401U7F8_9BACT</name>
<organism evidence="1 2">
    <name type="scientific">Chryseotalea sanaruensis</name>
    <dbReference type="NCBI Taxonomy" id="2482724"/>
    <lineage>
        <taxon>Bacteria</taxon>
        <taxon>Pseudomonadati</taxon>
        <taxon>Bacteroidota</taxon>
        <taxon>Cytophagia</taxon>
        <taxon>Cytophagales</taxon>
        <taxon>Chryseotaleaceae</taxon>
        <taxon>Chryseotalea</taxon>
    </lineage>
</organism>
<evidence type="ECO:0000313" key="2">
    <source>
        <dbReference type="Proteomes" id="UP000288227"/>
    </source>
</evidence>
<sequence>MREIIAKKIKQNRISWSKILSEVNYSNTENLNLIFPVYISRDKCSTSKLTGSQCWEVFNELLVNGNSEVIILGSMSLYMND</sequence>
<proteinExistence type="predicted"/>
<evidence type="ECO:0000313" key="1">
    <source>
        <dbReference type="EMBL" id="GCC50820.1"/>
    </source>
</evidence>
<reference evidence="1 2" key="1">
    <citation type="submission" date="2018-11" db="EMBL/GenBank/DDBJ databases">
        <title>Chryseotalea sanarue gen. nov., sp., nov., a member of the family Cytophagaceae, isolated from a brackish lake in Hamamatsu Japan.</title>
        <authorList>
            <person name="Maejima Y."/>
            <person name="Iino T."/>
            <person name="Muraguchi Y."/>
            <person name="Fukuda K."/>
            <person name="Ohkuma M."/>
            <person name="Moriuchi R."/>
            <person name="Dohra H."/>
            <person name="Kimbara K."/>
            <person name="Shintani M."/>
        </authorList>
    </citation>
    <scope>NUCLEOTIDE SEQUENCE [LARGE SCALE GENOMIC DNA]</scope>
    <source>
        <strain evidence="1 2">Ys</strain>
    </source>
</reference>
<dbReference type="EMBL" id="BHXQ01000002">
    <property type="protein sequence ID" value="GCC50820.1"/>
    <property type="molecule type" value="Genomic_DNA"/>
</dbReference>
<gene>
    <name evidence="1" type="ORF">SanaruYs_10380</name>
</gene>
<keyword evidence="2" id="KW-1185">Reference proteome</keyword>
<protein>
    <submittedName>
        <fullName evidence="1">Uncharacterized protein</fullName>
    </submittedName>
</protein>
<comment type="caution">
    <text evidence="1">The sequence shown here is derived from an EMBL/GenBank/DDBJ whole genome shotgun (WGS) entry which is preliminary data.</text>
</comment>
<accession>A0A401U7F8</accession>